<dbReference type="RefSeq" id="WP_341692759.1">
    <property type="nucleotide sequence ID" value="NZ_JBBYHS010000011.1"/>
</dbReference>
<sequence>MRNSEFEIHPFDQAFYIESLLKKTHSVLNDAKSLNKFWMKRNYHCKNDDMILDLFENIILNAGGISRFFWPSSKKVHYKIRGEKLREVYEINDSNVLKNRDMRNHIEHFDEKLDDFLKEFSTWKVTRKYVGPLTFVDDNRTFFRAYFYDKDIFKMFNVEYEMEPIIAEIRRIHEILLQQQKNGSRF</sequence>
<dbReference type="Proteomes" id="UP001485226">
    <property type="component" value="Unassembled WGS sequence"/>
</dbReference>
<keyword evidence="2" id="KW-1185">Reference proteome</keyword>
<proteinExistence type="predicted"/>
<evidence type="ECO:0000313" key="1">
    <source>
        <dbReference type="EMBL" id="MEL1254428.1"/>
    </source>
</evidence>
<gene>
    <name evidence="1" type="ORF">AAEO57_11620</name>
</gene>
<name>A0ABU9IPS1_9FLAO</name>
<comment type="caution">
    <text evidence="1">The sequence shown here is derived from an EMBL/GenBank/DDBJ whole genome shotgun (WGS) entry which is preliminary data.</text>
</comment>
<reference evidence="1 2" key="1">
    <citation type="submission" date="2024-04" db="EMBL/GenBank/DDBJ databases">
        <title>Flavobacterium sp. DGU38 16S ribosomal RNA gene Genome sequencing and assembly.</title>
        <authorList>
            <person name="Park S."/>
        </authorList>
    </citation>
    <scope>NUCLEOTIDE SEQUENCE [LARGE SCALE GENOMIC DNA]</scope>
    <source>
        <strain evidence="1 2">DGU38</strain>
    </source>
</reference>
<accession>A0ABU9IPS1</accession>
<protein>
    <submittedName>
        <fullName evidence="1">Uncharacterized protein</fullName>
    </submittedName>
</protein>
<evidence type="ECO:0000313" key="2">
    <source>
        <dbReference type="Proteomes" id="UP001485226"/>
    </source>
</evidence>
<organism evidence="1 2">
    <name type="scientific">Flavobacterium calami</name>
    <dbReference type="NCBI Taxonomy" id="3139144"/>
    <lineage>
        <taxon>Bacteria</taxon>
        <taxon>Pseudomonadati</taxon>
        <taxon>Bacteroidota</taxon>
        <taxon>Flavobacteriia</taxon>
        <taxon>Flavobacteriales</taxon>
        <taxon>Flavobacteriaceae</taxon>
        <taxon>Flavobacterium</taxon>
    </lineage>
</organism>
<dbReference type="EMBL" id="JBBYHS010000011">
    <property type="protein sequence ID" value="MEL1254428.1"/>
    <property type="molecule type" value="Genomic_DNA"/>
</dbReference>